<keyword evidence="1" id="KW-0805">Transcription regulation</keyword>
<dbReference type="InterPro" id="IPR032687">
    <property type="entry name" value="AraC-type_N"/>
</dbReference>
<evidence type="ECO:0000259" key="4">
    <source>
        <dbReference type="PROSITE" id="PS01124"/>
    </source>
</evidence>
<dbReference type="Proteomes" id="UP000013024">
    <property type="component" value="Unassembled WGS sequence"/>
</dbReference>
<evidence type="ECO:0000313" key="6">
    <source>
        <dbReference type="Proteomes" id="UP000013024"/>
    </source>
</evidence>
<feature type="domain" description="HTH araC/xylS-type" evidence="4">
    <location>
        <begin position="233"/>
        <end position="335"/>
    </location>
</feature>
<dbReference type="GeneID" id="92919038"/>
<keyword evidence="6" id="KW-1185">Reference proteome</keyword>
<proteinExistence type="predicted"/>
<comment type="caution">
    <text evidence="5">The sequence shown here is derived from an EMBL/GenBank/DDBJ whole genome shotgun (WGS) entry which is preliminary data.</text>
</comment>
<dbReference type="SMART" id="SM00342">
    <property type="entry name" value="HTH_ARAC"/>
    <property type="match status" value="1"/>
</dbReference>
<dbReference type="PROSITE" id="PS01124">
    <property type="entry name" value="HTH_ARAC_FAMILY_2"/>
    <property type="match status" value="1"/>
</dbReference>
<dbReference type="Gene3D" id="1.10.10.60">
    <property type="entry name" value="Homeodomain-like"/>
    <property type="match status" value="1"/>
</dbReference>
<reference evidence="5 6" key="1">
    <citation type="submission" date="2013-02" db="EMBL/GenBank/DDBJ databases">
        <title>The Genome Sequence of Acinetobacter calcoaceticus CIP 81.8.</title>
        <authorList>
            <consortium name="The Broad Institute Genome Sequencing Platform"/>
            <consortium name="The Broad Institute Genome Sequencing Center for Infectious Disease"/>
            <person name="Cerqueira G."/>
            <person name="Feldgarden M."/>
            <person name="Courvalin P."/>
            <person name="Perichon B."/>
            <person name="Grillot-Courvalin C."/>
            <person name="Clermont D."/>
            <person name="Rocha E."/>
            <person name="Yoon E.-J."/>
            <person name="Nemec A."/>
            <person name="Walker B."/>
            <person name="Young S.K."/>
            <person name="Zeng Q."/>
            <person name="Gargeya S."/>
            <person name="Fitzgerald M."/>
            <person name="Haas B."/>
            <person name="Abouelleil A."/>
            <person name="Alvarado L."/>
            <person name="Arachchi H.M."/>
            <person name="Berlin A.M."/>
            <person name="Chapman S.B."/>
            <person name="Dewar J."/>
            <person name="Goldberg J."/>
            <person name="Griggs A."/>
            <person name="Gujja S."/>
            <person name="Hansen M."/>
            <person name="Howarth C."/>
            <person name="Imamovic A."/>
            <person name="Larimer J."/>
            <person name="McCowan C."/>
            <person name="Murphy C."/>
            <person name="Neiman D."/>
            <person name="Pearson M."/>
            <person name="Priest M."/>
            <person name="Roberts A."/>
            <person name="Saif S."/>
            <person name="Shea T."/>
            <person name="Sisk P."/>
            <person name="Sykes S."/>
            <person name="Wortman J."/>
            <person name="Nusbaum C."/>
            <person name="Birren B."/>
        </authorList>
    </citation>
    <scope>NUCLEOTIDE SEQUENCE [LARGE SCALE GENOMIC DNA]</scope>
    <source>
        <strain evidence="5 6">CIP 81.8</strain>
    </source>
</reference>
<dbReference type="InterPro" id="IPR018060">
    <property type="entry name" value="HTH_AraC"/>
</dbReference>
<evidence type="ECO:0000313" key="5">
    <source>
        <dbReference type="EMBL" id="ENV99513.1"/>
    </source>
</evidence>
<dbReference type="PANTHER" id="PTHR47894:SF1">
    <property type="entry name" value="HTH-TYPE TRANSCRIPTIONAL REGULATOR VQSM"/>
    <property type="match status" value="1"/>
</dbReference>
<dbReference type="EMBL" id="APQI01000004">
    <property type="protein sequence ID" value="ENV99513.1"/>
    <property type="molecule type" value="Genomic_DNA"/>
</dbReference>
<dbReference type="PANTHER" id="PTHR47894">
    <property type="entry name" value="HTH-TYPE TRANSCRIPTIONAL REGULATOR GADX"/>
    <property type="match status" value="1"/>
</dbReference>
<dbReference type="Pfam" id="PF12833">
    <property type="entry name" value="HTH_18"/>
    <property type="match status" value="1"/>
</dbReference>
<evidence type="ECO:0000256" key="3">
    <source>
        <dbReference type="ARBA" id="ARBA00023163"/>
    </source>
</evidence>
<dbReference type="SUPFAM" id="SSF46689">
    <property type="entry name" value="Homeodomain-like"/>
    <property type="match status" value="1"/>
</dbReference>
<dbReference type="InterPro" id="IPR009057">
    <property type="entry name" value="Homeodomain-like_sf"/>
</dbReference>
<protein>
    <recommendedName>
        <fullName evidence="4">HTH araC/xylS-type domain-containing protein</fullName>
    </recommendedName>
</protein>
<keyword evidence="2" id="KW-0238">DNA-binding</keyword>
<keyword evidence="3" id="KW-0804">Transcription</keyword>
<accession>A0ABN0K7K9</accession>
<dbReference type="RefSeq" id="WP_003650965.1">
    <property type="nucleotide sequence ID" value="NZ_KB849780.1"/>
</dbReference>
<dbReference type="Pfam" id="PF12625">
    <property type="entry name" value="Arabinose_bd"/>
    <property type="match status" value="1"/>
</dbReference>
<organism evidence="5 6">
    <name type="scientific">Acinetobacter calcoaceticus DSM 30006 = CIP 81.8</name>
    <dbReference type="NCBI Taxonomy" id="981331"/>
    <lineage>
        <taxon>Bacteria</taxon>
        <taxon>Pseudomonadati</taxon>
        <taxon>Pseudomonadota</taxon>
        <taxon>Gammaproteobacteria</taxon>
        <taxon>Moraxellales</taxon>
        <taxon>Moraxellaceae</taxon>
        <taxon>Acinetobacter</taxon>
        <taxon>Acinetobacter calcoaceticus/baumannii complex</taxon>
    </lineage>
</organism>
<name>A0ABN0K7K9_ACICA</name>
<gene>
    <name evidence="5" type="ORF">F936_02597</name>
</gene>
<evidence type="ECO:0000256" key="2">
    <source>
        <dbReference type="ARBA" id="ARBA00023125"/>
    </source>
</evidence>
<sequence>MSIKESKIRSDAGIFPWLTYLTMKDMGLDTDAIFSSVNFLEHALNIPDKNVRYDNRIQEKFWAVAEKVSGNKDIGLVVGGRMPVLRGDLFEYVFLSSSTFGQGLNTAIKYYHLFTSAFDVLKLEVKGEDAYLIGLEHSIRHYLECAISILLAYLKHVSNEKFKPLEVWLTYREGADAERYQEIWGCPVYFNMPEGCIKFNADTLNDSSVAANKTLNKIHETIIEESLTQIEKHELVFKIENTLQDQLKSGNFKIDDIAKTLNITSKALRTDLKEIGTSYEKVLNEYRQKLARDLLENTQLKSDEVVYLLGFSEPSAFSRAFKYWTGETPSQYRKRKSKKIITL</sequence>
<evidence type="ECO:0000256" key="1">
    <source>
        <dbReference type="ARBA" id="ARBA00023015"/>
    </source>
</evidence>